<dbReference type="InterPro" id="IPR019557">
    <property type="entry name" value="AminoTfrase-like_pln_mobile"/>
</dbReference>
<evidence type="ECO:0000256" key="1">
    <source>
        <dbReference type="SAM" id="MobiDB-lite"/>
    </source>
</evidence>
<feature type="domain" description="Aminotransferase-like plant mobile" evidence="2">
    <location>
        <begin position="151"/>
        <end position="217"/>
    </location>
</feature>
<organism evidence="3 4">
    <name type="scientific">Stylosanthes scabra</name>
    <dbReference type="NCBI Taxonomy" id="79078"/>
    <lineage>
        <taxon>Eukaryota</taxon>
        <taxon>Viridiplantae</taxon>
        <taxon>Streptophyta</taxon>
        <taxon>Embryophyta</taxon>
        <taxon>Tracheophyta</taxon>
        <taxon>Spermatophyta</taxon>
        <taxon>Magnoliopsida</taxon>
        <taxon>eudicotyledons</taxon>
        <taxon>Gunneridae</taxon>
        <taxon>Pentapetalae</taxon>
        <taxon>rosids</taxon>
        <taxon>fabids</taxon>
        <taxon>Fabales</taxon>
        <taxon>Fabaceae</taxon>
        <taxon>Papilionoideae</taxon>
        <taxon>50 kb inversion clade</taxon>
        <taxon>dalbergioids sensu lato</taxon>
        <taxon>Dalbergieae</taxon>
        <taxon>Pterocarpus clade</taxon>
        <taxon>Stylosanthes</taxon>
    </lineage>
</organism>
<name>A0ABU6WX15_9FABA</name>
<feature type="region of interest" description="Disordered" evidence="1">
    <location>
        <begin position="367"/>
        <end position="387"/>
    </location>
</feature>
<reference evidence="3 4" key="1">
    <citation type="journal article" date="2023" name="Plants (Basel)">
        <title>Bridging the Gap: Combining Genomics and Transcriptomics Approaches to Understand Stylosanthes scabra, an Orphan Legume from the Brazilian Caatinga.</title>
        <authorList>
            <person name="Ferreira-Neto J.R.C."/>
            <person name="da Silva M.D."/>
            <person name="Binneck E."/>
            <person name="de Melo N.F."/>
            <person name="da Silva R.H."/>
            <person name="de Melo A.L.T.M."/>
            <person name="Pandolfi V."/>
            <person name="Bustamante F.O."/>
            <person name="Brasileiro-Vidal A.C."/>
            <person name="Benko-Iseppon A.M."/>
        </authorList>
    </citation>
    <scope>NUCLEOTIDE SEQUENCE [LARGE SCALE GENOMIC DNA]</scope>
    <source>
        <tissue evidence="3">Leaves</tissue>
    </source>
</reference>
<keyword evidence="4" id="KW-1185">Reference proteome</keyword>
<sequence>MAERSIEEIAAEDRREMYRLNDVSHVAHNVHNERPSADCDGSRSTRRAVRVAGRSAPGCTTDRTLCTFTLEDVAYQLVLPIDGEPVSGCLWDFENMMPEGIGRPRWDWFQEMFGELPDEPDADACTVTFSWLRSRLESGSCSLASLSAAHRRSRLIQLGSALLAWLYKSLCRAANRNVVQVAGLLDLLQSWIFWRFPLLRPYDFDHIEWPLASRWYRYLPTSDEKGQTAGFQEAAGFDALQRVRMSPVSDVGDRGGARSMHSAGGSQGPLFGGVQNRLHPALNINFLHSRDGRGSDQWFPHTYQRWHALWATRFEQLFEVIQSADPDPIADFIQWWILAARRYLVPADHFHHLPPDEIPVEATQRQLGPHPAQPDVPHVPDNRQPGRRMMVGKMTTARDWQWLEDIMVEDARVAPPTQKIRRMPESYARRKGAGRPRRCGRAGRGRGNGVTRRLRCRLRAVLAPVRR</sequence>
<dbReference type="Proteomes" id="UP001341840">
    <property type="component" value="Unassembled WGS sequence"/>
</dbReference>
<dbReference type="Pfam" id="PF10536">
    <property type="entry name" value="PMD"/>
    <property type="match status" value="1"/>
</dbReference>
<proteinExistence type="predicted"/>
<accession>A0ABU6WX15</accession>
<feature type="compositionally biased region" description="Basic residues" evidence="1">
    <location>
        <begin position="429"/>
        <end position="444"/>
    </location>
</feature>
<feature type="region of interest" description="Disordered" evidence="1">
    <location>
        <begin position="426"/>
        <end position="450"/>
    </location>
</feature>
<comment type="caution">
    <text evidence="3">The sequence shown here is derived from an EMBL/GenBank/DDBJ whole genome shotgun (WGS) entry which is preliminary data.</text>
</comment>
<gene>
    <name evidence="3" type="ORF">PIB30_100341</name>
</gene>
<dbReference type="PANTHER" id="PTHR46033:SF8">
    <property type="entry name" value="PROTEIN MAINTENANCE OF MERISTEMS-LIKE"/>
    <property type="match status" value="1"/>
</dbReference>
<dbReference type="PANTHER" id="PTHR46033">
    <property type="entry name" value="PROTEIN MAIN-LIKE 2"/>
    <property type="match status" value="1"/>
</dbReference>
<evidence type="ECO:0000313" key="3">
    <source>
        <dbReference type="EMBL" id="MED6189882.1"/>
    </source>
</evidence>
<evidence type="ECO:0000313" key="4">
    <source>
        <dbReference type="Proteomes" id="UP001341840"/>
    </source>
</evidence>
<dbReference type="EMBL" id="JASCZI010184032">
    <property type="protein sequence ID" value="MED6189882.1"/>
    <property type="molecule type" value="Genomic_DNA"/>
</dbReference>
<protein>
    <recommendedName>
        <fullName evidence="2">Aminotransferase-like plant mobile domain-containing protein</fullName>
    </recommendedName>
</protein>
<dbReference type="InterPro" id="IPR044824">
    <property type="entry name" value="MAIN-like"/>
</dbReference>
<evidence type="ECO:0000259" key="2">
    <source>
        <dbReference type="Pfam" id="PF10536"/>
    </source>
</evidence>